<proteinExistence type="predicted"/>
<feature type="transmembrane region" description="Helical" evidence="1">
    <location>
        <begin position="44"/>
        <end position="66"/>
    </location>
</feature>
<organism evidence="2 3">
    <name type="scientific">Candidatus Amesbacteria bacterium GW2011_GWC2_45_19</name>
    <dbReference type="NCBI Taxonomy" id="1618366"/>
    <lineage>
        <taxon>Bacteria</taxon>
        <taxon>Candidatus Amesiibacteriota</taxon>
    </lineage>
</organism>
<dbReference type="InterPro" id="IPR043993">
    <property type="entry name" value="T4SS_pilin"/>
</dbReference>
<evidence type="ECO:0000313" key="3">
    <source>
        <dbReference type="Proteomes" id="UP000034264"/>
    </source>
</evidence>
<name>A0A0G1M387_9BACT</name>
<protein>
    <submittedName>
        <fullName evidence="2">Uncharacterized protein</fullName>
    </submittedName>
</protein>
<gene>
    <name evidence="2" type="ORF">UX05_C0009G0017</name>
</gene>
<accession>A0A0G1M387</accession>
<comment type="caution">
    <text evidence="2">The sequence shown here is derived from an EMBL/GenBank/DDBJ whole genome shotgun (WGS) entry which is preliminary data.</text>
</comment>
<feature type="transmembrane region" description="Helical" evidence="1">
    <location>
        <begin position="87"/>
        <end position="107"/>
    </location>
</feature>
<dbReference type="Pfam" id="PF18895">
    <property type="entry name" value="T4SS_pilin"/>
    <property type="match status" value="1"/>
</dbReference>
<dbReference type="Proteomes" id="UP000034264">
    <property type="component" value="Unassembled WGS sequence"/>
</dbReference>
<reference evidence="2 3" key="1">
    <citation type="journal article" date="2015" name="Nature">
        <title>rRNA introns, odd ribosomes, and small enigmatic genomes across a large radiation of phyla.</title>
        <authorList>
            <person name="Brown C.T."/>
            <person name="Hug L.A."/>
            <person name="Thomas B.C."/>
            <person name="Sharon I."/>
            <person name="Castelle C.J."/>
            <person name="Singh A."/>
            <person name="Wilkins M.J."/>
            <person name="Williams K.H."/>
            <person name="Banfield J.F."/>
        </authorList>
    </citation>
    <scope>NUCLEOTIDE SEQUENCE [LARGE SCALE GENOMIC DNA]</scope>
</reference>
<keyword evidence="1" id="KW-0472">Membrane</keyword>
<sequence length="124" mass="13097">MNFLAPLAALPAPLPTPKSGFIVNPALNPAVGTGEGIPILQLFLTNFITLALGAAGVITFFMLLAGGIQYITAGGDKERTQNASKRITHALIGLVIVFSIFAIIYIAETLFGISIREFTIPIIN</sequence>
<dbReference type="EMBL" id="LCKS01000009">
    <property type="protein sequence ID" value="KKU02681.1"/>
    <property type="molecule type" value="Genomic_DNA"/>
</dbReference>
<keyword evidence="1" id="KW-1133">Transmembrane helix</keyword>
<evidence type="ECO:0000256" key="1">
    <source>
        <dbReference type="SAM" id="Phobius"/>
    </source>
</evidence>
<keyword evidence="1" id="KW-0812">Transmembrane</keyword>
<dbReference type="AlphaFoldDB" id="A0A0G1M387"/>
<evidence type="ECO:0000313" key="2">
    <source>
        <dbReference type="EMBL" id="KKU02681.1"/>
    </source>
</evidence>